<evidence type="ECO:0000256" key="13">
    <source>
        <dbReference type="ARBA" id="ARBA00045533"/>
    </source>
</evidence>
<dbReference type="PRINTS" id="PR00728">
    <property type="entry name" value="SIGNALPTASE"/>
</dbReference>
<keyword evidence="9" id="KW-0378">Hydrolase</keyword>
<dbReference type="InterPro" id="IPR036286">
    <property type="entry name" value="LexA/Signal_pep-like_sf"/>
</dbReference>
<keyword evidence="12 14" id="KW-0472">Membrane</keyword>
<comment type="catalytic activity">
    <reaction evidence="1">
        <text>Cleavage of hydrophobic, N-terminal signal or leader sequences from secreted and periplasmic proteins.</text>
        <dbReference type="EC" id="3.4.21.89"/>
    </reaction>
</comment>
<keyword evidence="17" id="KW-1185">Reference proteome</keyword>
<sequence>MGWFGETMDSVKSIQIRQALSQALTLGLIVTSALIIWKGLICMTGSESPVVVVLSESMEPGFARGDILFLHMSEDPIRAGEIVVFNVDGRDIPIVHRVIKVHERKDTGEVYVLTKGDNNEEDDRALYARGQHWLQRRHIMGRAVGYYFLIFTIFFELLGFCLMLDG</sequence>
<accession>A0A251NG50</accession>
<dbReference type="GO" id="GO:0005787">
    <property type="term" value="C:signal peptidase complex"/>
    <property type="evidence" value="ECO:0007669"/>
    <property type="project" value="UniProtKB-ARBA"/>
</dbReference>
<gene>
    <name evidence="16" type="ORF">PRUPE_7G241300</name>
</gene>
<dbReference type="Pfam" id="PF00717">
    <property type="entry name" value="Peptidase_S24"/>
    <property type="match status" value="1"/>
</dbReference>
<evidence type="ECO:0000256" key="6">
    <source>
        <dbReference type="ARBA" id="ARBA00021755"/>
    </source>
</evidence>
<comment type="function">
    <text evidence="13">Catalytic component of the signal peptidase complex (SPC) which catalyzes the cleavage of N-terminal signal sequences from nascent proteins as they are translocated into the lumen of the endoplasmic reticulum. Specifically cleaves N-terminal signal peptides that contain a hydrophobic alpha-helix (h-region) shorter than 18-20 amino acids.</text>
</comment>
<evidence type="ECO:0000313" key="17">
    <source>
        <dbReference type="Proteomes" id="UP000006882"/>
    </source>
</evidence>
<dbReference type="EMBL" id="CM007657">
    <property type="protein sequence ID" value="ONH98300.1"/>
    <property type="molecule type" value="Genomic_DNA"/>
</dbReference>
<dbReference type="Gramene" id="ONH98300">
    <property type="protein sequence ID" value="ONH98300"/>
    <property type="gene ID" value="PRUPE_7G241300"/>
</dbReference>
<evidence type="ECO:0000256" key="7">
    <source>
        <dbReference type="ARBA" id="ARBA00022670"/>
    </source>
</evidence>
<comment type="subcellular location">
    <subcellularLocation>
        <location evidence="2">Endoplasmic reticulum membrane</location>
        <topology evidence="2">Single-pass type II membrane protein</topology>
    </subcellularLocation>
</comment>
<proteinExistence type="inferred from homology"/>
<evidence type="ECO:0000259" key="15">
    <source>
        <dbReference type="Pfam" id="PF00717"/>
    </source>
</evidence>
<evidence type="ECO:0000256" key="1">
    <source>
        <dbReference type="ARBA" id="ARBA00000677"/>
    </source>
</evidence>
<name>A0A251NG50_PRUPE</name>
<comment type="similarity">
    <text evidence="3">Belongs to the peptidase S26B family.</text>
</comment>
<feature type="transmembrane region" description="Helical" evidence="14">
    <location>
        <begin position="144"/>
        <end position="165"/>
    </location>
</feature>
<dbReference type="SUPFAM" id="SSF51306">
    <property type="entry name" value="LexA/Signal peptidase"/>
    <property type="match status" value="1"/>
</dbReference>
<dbReference type="InterPro" id="IPR001733">
    <property type="entry name" value="Peptidase_S26B"/>
</dbReference>
<evidence type="ECO:0000313" key="16">
    <source>
        <dbReference type="EMBL" id="ONH98300.1"/>
    </source>
</evidence>
<dbReference type="NCBIfam" id="TIGR02228">
    <property type="entry name" value="sigpep_I_arch"/>
    <property type="match status" value="1"/>
</dbReference>
<feature type="transmembrane region" description="Helical" evidence="14">
    <location>
        <begin position="20"/>
        <end position="37"/>
    </location>
</feature>
<dbReference type="InterPro" id="IPR015927">
    <property type="entry name" value="Peptidase_S24_S26A/B/C"/>
</dbReference>
<evidence type="ECO:0000256" key="12">
    <source>
        <dbReference type="ARBA" id="ARBA00023136"/>
    </source>
</evidence>
<evidence type="ECO:0000256" key="14">
    <source>
        <dbReference type="SAM" id="Phobius"/>
    </source>
</evidence>
<keyword evidence="7" id="KW-0645">Protease</keyword>
<evidence type="ECO:0000256" key="8">
    <source>
        <dbReference type="ARBA" id="ARBA00022692"/>
    </source>
</evidence>
<dbReference type="Proteomes" id="UP000006882">
    <property type="component" value="Chromosome G7"/>
</dbReference>
<dbReference type="PANTHER" id="PTHR10806">
    <property type="entry name" value="SIGNAL PEPTIDASE COMPLEX CATALYTIC SUBUNIT SEC11"/>
    <property type="match status" value="1"/>
</dbReference>
<dbReference type="GO" id="GO:0004252">
    <property type="term" value="F:serine-type endopeptidase activity"/>
    <property type="evidence" value="ECO:0007669"/>
    <property type="project" value="InterPro"/>
</dbReference>
<reference evidence="16 17" key="1">
    <citation type="journal article" date="2013" name="Nat. Genet.">
        <title>The high-quality draft genome of peach (Prunus persica) identifies unique patterns of genetic diversity, domestication and genome evolution.</title>
        <authorList>
            <consortium name="International Peach Genome Initiative"/>
            <person name="Verde I."/>
            <person name="Abbott A.G."/>
            <person name="Scalabrin S."/>
            <person name="Jung S."/>
            <person name="Shu S."/>
            <person name="Marroni F."/>
            <person name="Zhebentyayeva T."/>
            <person name="Dettori M.T."/>
            <person name="Grimwood J."/>
            <person name="Cattonaro F."/>
            <person name="Zuccolo A."/>
            <person name="Rossini L."/>
            <person name="Jenkins J."/>
            <person name="Vendramin E."/>
            <person name="Meisel L.A."/>
            <person name="Decroocq V."/>
            <person name="Sosinski B."/>
            <person name="Prochnik S."/>
            <person name="Mitros T."/>
            <person name="Policriti A."/>
            <person name="Cipriani G."/>
            <person name="Dondini L."/>
            <person name="Ficklin S."/>
            <person name="Goodstein D.M."/>
            <person name="Xuan P."/>
            <person name="Del Fabbro C."/>
            <person name="Aramini V."/>
            <person name="Copetti D."/>
            <person name="Gonzalez S."/>
            <person name="Horner D.S."/>
            <person name="Falchi R."/>
            <person name="Lucas S."/>
            <person name="Mica E."/>
            <person name="Maldonado J."/>
            <person name="Lazzari B."/>
            <person name="Bielenberg D."/>
            <person name="Pirona R."/>
            <person name="Miculan M."/>
            <person name="Barakat A."/>
            <person name="Testolin R."/>
            <person name="Stella A."/>
            <person name="Tartarini S."/>
            <person name="Tonutti P."/>
            <person name="Arus P."/>
            <person name="Orellana A."/>
            <person name="Wells C."/>
            <person name="Main D."/>
            <person name="Vizzotto G."/>
            <person name="Silva H."/>
            <person name="Salamini F."/>
            <person name="Schmutz J."/>
            <person name="Morgante M."/>
            <person name="Rokhsar D.S."/>
        </authorList>
    </citation>
    <scope>NUCLEOTIDE SEQUENCE [LARGE SCALE GENOMIC DNA]</scope>
    <source>
        <strain evidence="17">cv. Nemared</strain>
    </source>
</reference>
<keyword evidence="8 14" id="KW-0812">Transmembrane</keyword>
<dbReference type="GO" id="GO:0006465">
    <property type="term" value="P:signal peptide processing"/>
    <property type="evidence" value="ECO:0007669"/>
    <property type="project" value="InterPro"/>
</dbReference>
<dbReference type="GO" id="GO:0009003">
    <property type="term" value="F:signal peptidase activity"/>
    <property type="evidence" value="ECO:0007669"/>
    <property type="project" value="UniProtKB-EC"/>
</dbReference>
<dbReference type="CDD" id="cd06530">
    <property type="entry name" value="S26_SPase_I"/>
    <property type="match status" value="1"/>
</dbReference>
<keyword evidence="11 14" id="KW-1133">Transmembrane helix</keyword>
<feature type="domain" description="Peptidase S24/S26A/S26B/S26C" evidence="15">
    <location>
        <begin position="43"/>
        <end position="141"/>
    </location>
</feature>
<evidence type="ECO:0000256" key="2">
    <source>
        <dbReference type="ARBA" id="ARBA00004648"/>
    </source>
</evidence>
<dbReference type="Gene3D" id="2.10.109.10">
    <property type="entry name" value="Umud Fragment, subunit A"/>
    <property type="match status" value="1"/>
</dbReference>
<protein>
    <recommendedName>
        <fullName evidence="5">Signal peptidase complex catalytic subunit SEC11</fullName>
        <ecNumber evidence="4">3.4.21.89</ecNumber>
    </recommendedName>
    <alternativeName>
        <fullName evidence="6">Signal peptidase complex catalytic subunit sec11</fullName>
    </alternativeName>
</protein>
<evidence type="ECO:0000256" key="5">
    <source>
        <dbReference type="ARBA" id="ARBA00019685"/>
    </source>
</evidence>
<evidence type="ECO:0000256" key="11">
    <source>
        <dbReference type="ARBA" id="ARBA00022989"/>
    </source>
</evidence>
<evidence type="ECO:0000256" key="9">
    <source>
        <dbReference type="ARBA" id="ARBA00022801"/>
    </source>
</evidence>
<dbReference type="EC" id="3.4.21.89" evidence="4"/>
<evidence type="ECO:0000256" key="10">
    <source>
        <dbReference type="ARBA" id="ARBA00022968"/>
    </source>
</evidence>
<dbReference type="FunFam" id="2.10.109.10:FF:000003">
    <property type="entry name" value="Signal peptidase complex catalytic subunit SEC11"/>
    <property type="match status" value="1"/>
</dbReference>
<dbReference type="PANTHER" id="PTHR10806:SF6">
    <property type="entry name" value="SIGNAL PEPTIDASE COMPLEX CATALYTIC SUBUNIT SEC11"/>
    <property type="match status" value="1"/>
</dbReference>
<evidence type="ECO:0000256" key="3">
    <source>
        <dbReference type="ARBA" id="ARBA00011035"/>
    </source>
</evidence>
<keyword evidence="10" id="KW-0735">Signal-anchor</keyword>
<dbReference type="AlphaFoldDB" id="A0A251NG50"/>
<evidence type="ECO:0000256" key="4">
    <source>
        <dbReference type="ARBA" id="ARBA00013208"/>
    </source>
</evidence>
<dbReference type="InterPro" id="IPR019533">
    <property type="entry name" value="Peptidase_S26"/>
</dbReference>
<organism evidence="16 17">
    <name type="scientific">Prunus persica</name>
    <name type="common">Peach</name>
    <name type="synonym">Amygdalus persica</name>
    <dbReference type="NCBI Taxonomy" id="3760"/>
    <lineage>
        <taxon>Eukaryota</taxon>
        <taxon>Viridiplantae</taxon>
        <taxon>Streptophyta</taxon>
        <taxon>Embryophyta</taxon>
        <taxon>Tracheophyta</taxon>
        <taxon>Spermatophyta</taxon>
        <taxon>Magnoliopsida</taxon>
        <taxon>eudicotyledons</taxon>
        <taxon>Gunneridae</taxon>
        <taxon>Pentapetalae</taxon>
        <taxon>rosids</taxon>
        <taxon>fabids</taxon>
        <taxon>Rosales</taxon>
        <taxon>Rosaceae</taxon>
        <taxon>Amygdaloideae</taxon>
        <taxon>Amygdaleae</taxon>
        <taxon>Prunus</taxon>
    </lineage>
</organism>